<dbReference type="AlphaFoldDB" id="A0A1Y1ZC64"/>
<comment type="caution">
    <text evidence="1">The sequence shown here is derived from an EMBL/GenBank/DDBJ whole genome shotgun (WGS) entry which is preliminary data.</text>
</comment>
<reference evidence="1 2" key="1">
    <citation type="submission" date="2016-07" db="EMBL/GenBank/DDBJ databases">
        <title>Pervasive Adenine N6-methylation of Active Genes in Fungi.</title>
        <authorList>
            <consortium name="DOE Joint Genome Institute"/>
            <person name="Mondo S.J."/>
            <person name="Dannebaum R.O."/>
            <person name="Kuo R.C."/>
            <person name="Labutti K."/>
            <person name="Haridas S."/>
            <person name="Kuo A."/>
            <person name="Salamov A."/>
            <person name="Ahrendt S.R."/>
            <person name="Lipzen A."/>
            <person name="Sullivan W."/>
            <person name="Andreopoulos W.B."/>
            <person name="Clum A."/>
            <person name="Lindquist E."/>
            <person name="Daum C."/>
            <person name="Ramamoorthy G.K."/>
            <person name="Gryganskyi A."/>
            <person name="Culley D."/>
            <person name="Magnuson J.K."/>
            <person name="James T.Y."/>
            <person name="O'Malley M.A."/>
            <person name="Stajich J.E."/>
            <person name="Spatafora J.W."/>
            <person name="Visel A."/>
            <person name="Grigoriev I.V."/>
        </authorList>
    </citation>
    <scope>NUCLEOTIDE SEQUENCE [LARGE SCALE GENOMIC DNA]</scope>
    <source>
        <strain evidence="1 2">CBS 115471</strain>
    </source>
</reference>
<accession>A0A1Y1ZC64</accession>
<name>A0A1Y1ZC64_9PLEO</name>
<dbReference type="Gene3D" id="3.80.10.10">
    <property type="entry name" value="Ribonuclease Inhibitor"/>
    <property type="match status" value="1"/>
</dbReference>
<sequence length="527" mass="59182">MPNDIHHLIASDLTETCPAAVLALGQSSKDLRQAVLPFVYRDLVLKRGRTASKTEQAYHALLEKFRDDGDCEVARHARSIAVKDEVPEEDLMIVLSKISEHGTLRKLSWETSAHMPSPVLSKLHATWPDLELSVCVLGRQNAKDPAHRQMDTPLLSSPLLRSLTYDIFHKGHRAEDPAPSEWPKLTRALESGGHVRVLRIQNTGDGTAYYGVQVLGDSENSDKLMRLDITPSTRLPALEELSIREDKYWGSSTYLWDDEHCRLLRNAMDWSRLRKLDFGAGRPDAFFAAFRGVMPNLKALRFGAQYDTVGHAKSFLKSVTALESLDIARAESAFQTLWPEILRHKDTLKELLLRPTTSGYCSPDYIKLEHLETIASGFPALERFGWDAPCKSNVDAKHLAILSSMPLTKLDLFLHIPMEASDFAPKLTQNAYGSISPPNFTPGPVKTAGIQIFEKVVEAQGGNGRLEWLTLHFTRVGLEDRAQPYLMHAEMQLRRSKKDGGDGYEVRGRREWGSVVTLEDELELVEQ</sequence>
<dbReference type="InterPro" id="IPR032675">
    <property type="entry name" value="LRR_dom_sf"/>
</dbReference>
<dbReference type="Proteomes" id="UP000193144">
    <property type="component" value="Unassembled WGS sequence"/>
</dbReference>
<dbReference type="EMBL" id="MCFA01000109">
    <property type="protein sequence ID" value="ORY07385.1"/>
    <property type="molecule type" value="Genomic_DNA"/>
</dbReference>
<proteinExistence type="predicted"/>
<organism evidence="1 2">
    <name type="scientific">Clohesyomyces aquaticus</name>
    <dbReference type="NCBI Taxonomy" id="1231657"/>
    <lineage>
        <taxon>Eukaryota</taxon>
        <taxon>Fungi</taxon>
        <taxon>Dikarya</taxon>
        <taxon>Ascomycota</taxon>
        <taxon>Pezizomycotina</taxon>
        <taxon>Dothideomycetes</taxon>
        <taxon>Pleosporomycetidae</taxon>
        <taxon>Pleosporales</taxon>
        <taxon>Lindgomycetaceae</taxon>
        <taxon>Clohesyomyces</taxon>
    </lineage>
</organism>
<protein>
    <submittedName>
        <fullName evidence="1">Uncharacterized protein</fullName>
    </submittedName>
</protein>
<dbReference type="OrthoDB" id="3556572at2759"/>
<evidence type="ECO:0000313" key="1">
    <source>
        <dbReference type="EMBL" id="ORY07385.1"/>
    </source>
</evidence>
<gene>
    <name evidence="1" type="ORF">BCR34DRAFT_626448</name>
</gene>
<evidence type="ECO:0000313" key="2">
    <source>
        <dbReference type="Proteomes" id="UP000193144"/>
    </source>
</evidence>
<keyword evidence="2" id="KW-1185">Reference proteome</keyword>